<dbReference type="Proteomes" id="UP001189429">
    <property type="component" value="Unassembled WGS sequence"/>
</dbReference>
<reference evidence="1" key="1">
    <citation type="submission" date="2023-10" db="EMBL/GenBank/DDBJ databases">
        <authorList>
            <person name="Chen Y."/>
            <person name="Shah S."/>
            <person name="Dougan E. K."/>
            <person name="Thang M."/>
            <person name="Chan C."/>
        </authorList>
    </citation>
    <scope>NUCLEOTIDE SEQUENCE [LARGE SCALE GENOMIC DNA]</scope>
</reference>
<gene>
    <name evidence="1" type="ORF">PCOR1329_LOCUS39749</name>
</gene>
<sequence length="107" mass="10935">PPLWGMVDAALGQSQVRVVQVAPALPPQGHLVAAAAAPDARRGAAEQFFDGYLRSLLQLVSSPDASAAEAAWRTQAHQGFATLLPTGVTAVGADPVLGDCRYGLACG</sequence>
<dbReference type="EMBL" id="CAUYUJ010014802">
    <property type="protein sequence ID" value="CAK0846172.1"/>
    <property type="molecule type" value="Genomic_DNA"/>
</dbReference>
<organism evidence="1 2">
    <name type="scientific">Prorocentrum cordatum</name>
    <dbReference type="NCBI Taxonomy" id="2364126"/>
    <lineage>
        <taxon>Eukaryota</taxon>
        <taxon>Sar</taxon>
        <taxon>Alveolata</taxon>
        <taxon>Dinophyceae</taxon>
        <taxon>Prorocentrales</taxon>
        <taxon>Prorocentraceae</taxon>
        <taxon>Prorocentrum</taxon>
    </lineage>
</organism>
<keyword evidence="2" id="KW-1185">Reference proteome</keyword>
<accession>A0ABN9TJN6</accession>
<evidence type="ECO:0000313" key="2">
    <source>
        <dbReference type="Proteomes" id="UP001189429"/>
    </source>
</evidence>
<name>A0ABN9TJN6_9DINO</name>
<feature type="non-terminal residue" evidence="1">
    <location>
        <position position="1"/>
    </location>
</feature>
<comment type="caution">
    <text evidence="1">The sequence shown here is derived from an EMBL/GenBank/DDBJ whole genome shotgun (WGS) entry which is preliminary data.</text>
</comment>
<protein>
    <submittedName>
        <fullName evidence="1">Uncharacterized protein</fullName>
    </submittedName>
</protein>
<evidence type="ECO:0000313" key="1">
    <source>
        <dbReference type="EMBL" id="CAK0846172.1"/>
    </source>
</evidence>
<feature type="non-terminal residue" evidence="1">
    <location>
        <position position="107"/>
    </location>
</feature>
<proteinExistence type="predicted"/>